<organism evidence="4 5">
    <name type="scientific">Flavobacterium panici</name>
    <dbReference type="NCBI Taxonomy" id="2654843"/>
    <lineage>
        <taxon>Bacteria</taxon>
        <taxon>Pseudomonadati</taxon>
        <taxon>Bacteroidota</taxon>
        <taxon>Flavobacteriia</taxon>
        <taxon>Flavobacteriales</taxon>
        <taxon>Flavobacteriaceae</taxon>
        <taxon>Flavobacterium</taxon>
    </lineage>
</organism>
<evidence type="ECO:0000256" key="1">
    <source>
        <dbReference type="SAM" id="MobiDB-lite"/>
    </source>
</evidence>
<dbReference type="RefSeq" id="WP_123924603.1">
    <property type="nucleotide sequence ID" value="NZ_CAIJDE010000032.1"/>
</dbReference>
<dbReference type="EMBL" id="CAIJDE010000032">
    <property type="protein sequence ID" value="CAC9973445.1"/>
    <property type="molecule type" value="Genomic_DNA"/>
</dbReference>
<keyword evidence="5" id="KW-1185">Reference proteome</keyword>
<keyword evidence="2" id="KW-0812">Transmembrane</keyword>
<keyword evidence="2" id="KW-1133">Transmembrane helix</keyword>
<evidence type="ECO:0000313" key="5">
    <source>
        <dbReference type="Proteomes" id="UP000533639"/>
    </source>
</evidence>
<evidence type="ECO:0000256" key="2">
    <source>
        <dbReference type="SAM" id="Phobius"/>
    </source>
</evidence>
<accession>A0A9N8IZH8</accession>
<keyword evidence="3" id="KW-0732">Signal</keyword>
<evidence type="ECO:0008006" key="6">
    <source>
        <dbReference type="Google" id="ProtNLM"/>
    </source>
</evidence>
<evidence type="ECO:0000256" key="3">
    <source>
        <dbReference type="SAM" id="SignalP"/>
    </source>
</evidence>
<name>A0A9N8IZH8_9FLAO</name>
<feature type="signal peptide" evidence="3">
    <location>
        <begin position="1"/>
        <end position="22"/>
    </location>
</feature>
<feature type="chain" id="PRO_5040474068" description="Signal peptidase" evidence="3">
    <location>
        <begin position="23"/>
        <end position="83"/>
    </location>
</feature>
<feature type="region of interest" description="Disordered" evidence="1">
    <location>
        <begin position="23"/>
        <end position="51"/>
    </location>
</feature>
<reference evidence="4 5" key="1">
    <citation type="submission" date="2020-06" db="EMBL/GenBank/DDBJ databases">
        <authorList>
            <person name="Criscuolo A."/>
        </authorList>
    </citation>
    <scope>NUCLEOTIDE SEQUENCE [LARGE SCALE GENOMIC DNA]</scope>
    <source>
        <strain evidence="4">PXU-55</strain>
    </source>
</reference>
<gene>
    <name evidence="4" type="ORF">FLAPXU55_01128</name>
</gene>
<proteinExistence type="predicted"/>
<protein>
    <recommendedName>
        <fullName evidence="6">Signal peptidase</fullName>
    </recommendedName>
</protein>
<dbReference type="Proteomes" id="UP000533639">
    <property type="component" value="Unassembled WGS sequence"/>
</dbReference>
<comment type="caution">
    <text evidence="4">The sequence shown here is derived from an EMBL/GenBank/DDBJ whole genome shotgun (WGS) entry which is preliminary data.</text>
</comment>
<dbReference type="AlphaFoldDB" id="A0A9N8IZH8"/>
<evidence type="ECO:0000313" key="4">
    <source>
        <dbReference type="EMBL" id="CAC9973445.1"/>
    </source>
</evidence>
<keyword evidence="2" id="KW-0472">Membrane</keyword>
<sequence length="83" mass="8849">MKIRNILLALFLIVSSVSVTFADNTPPPPPQAAKTSGTASTTDDDDITPPGLPINDHIPYLIAAGFVLGMTIIYRNKIKKASI</sequence>
<feature type="transmembrane region" description="Helical" evidence="2">
    <location>
        <begin position="57"/>
        <end position="74"/>
    </location>
</feature>